<proteinExistence type="predicted"/>
<name>A0A6J7F325_9ZZZZ</name>
<protein>
    <submittedName>
        <fullName evidence="2">Unannotated protein</fullName>
    </submittedName>
</protein>
<feature type="compositionally biased region" description="Low complexity" evidence="1">
    <location>
        <begin position="1"/>
        <end position="10"/>
    </location>
</feature>
<dbReference type="AlphaFoldDB" id="A0A6J7F325"/>
<accession>A0A6J7F325</accession>
<gene>
    <name evidence="2" type="ORF">UFOPK3376_02547</name>
</gene>
<organism evidence="2">
    <name type="scientific">freshwater metagenome</name>
    <dbReference type="NCBI Taxonomy" id="449393"/>
    <lineage>
        <taxon>unclassified sequences</taxon>
        <taxon>metagenomes</taxon>
        <taxon>ecological metagenomes</taxon>
    </lineage>
</organism>
<evidence type="ECO:0000256" key="1">
    <source>
        <dbReference type="SAM" id="MobiDB-lite"/>
    </source>
</evidence>
<evidence type="ECO:0000313" key="2">
    <source>
        <dbReference type="EMBL" id="CAB4887984.1"/>
    </source>
</evidence>
<reference evidence="2" key="1">
    <citation type="submission" date="2020-05" db="EMBL/GenBank/DDBJ databases">
        <authorList>
            <person name="Chiriac C."/>
            <person name="Salcher M."/>
            <person name="Ghai R."/>
            <person name="Kavagutti S V."/>
        </authorList>
    </citation>
    <scope>NUCLEOTIDE SEQUENCE</scope>
</reference>
<feature type="region of interest" description="Disordered" evidence="1">
    <location>
        <begin position="1"/>
        <end position="53"/>
    </location>
</feature>
<sequence length="106" mass="11450">MFGEMTTGTGRPTGGVRDASARCRRTQSSFTFTVGSPGLPMAPPRNNSNHTIDPDQFASLPANGYSVRLSKSKCWVDQPAGSTNGITPHWPSDVWNRMAILRVTSP</sequence>
<dbReference type="EMBL" id="CAFBLP010000086">
    <property type="protein sequence ID" value="CAB4887984.1"/>
    <property type="molecule type" value="Genomic_DNA"/>
</dbReference>